<dbReference type="Gene3D" id="1.20.1250.20">
    <property type="entry name" value="MFS general substrate transporter like domains"/>
    <property type="match status" value="1"/>
</dbReference>
<evidence type="ECO:0000256" key="1">
    <source>
        <dbReference type="ARBA" id="ARBA00004651"/>
    </source>
</evidence>
<dbReference type="EMBL" id="FODY01000031">
    <property type="protein sequence ID" value="SEP43939.1"/>
    <property type="molecule type" value="Genomic_DNA"/>
</dbReference>
<feature type="transmembrane region" description="Helical" evidence="7">
    <location>
        <begin position="346"/>
        <end position="363"/>
    </location>
</feature>
<comment type="subcellular location">
    <subcellularLocation>
        <location evidence="1">Cell membrane</location>
        <topology evidence="1">Multi-pass membrane protein</topology>
    </subcellularLocation>
</comment>
<reference evidence="9 10" key="1">
    <citation type="submission" date="2016-10" db="EMBL/GenBank/DDBJ databases">
        <authorList>
            <person name="de Groot N.N."/>
        </authorList>
    </citation>
    <scope>NUCLEOTIDE SEQUENCE [LARGE SCALE GENOMIC DNA]</scope>
    <source>
        <strain evidence="9 10">DSM 13305</strain>
    </source>
</reference>
<dbReference type="GO" id="GO:0022857">
    <property type="term" value="F:transmembrane transporter activity"/>
    <property type="evidence" value="ECO:0007669"/>
    <property type="project" value="InterPro"/>
</dbReference>
<dbReference type="Proteomes" id="UP000198847">
    <property type="component" value="Unassembled WGS sequence"/>
</dbReference>
<evidence type="ECO:0000256" key="7">
    <source>
        <dbReference type="SAM" id="Phobius"/>
    </source>
</evidence>
<feature type="transmembrane region" description="Helical" evidence="7">
    <location>
        <begin position="369"/>
        <end position="390"/>
    </location>
</feature>
<proteinExistence type="inferred from homology"/>
<protein>
    <submittedName>
        <fullName evidence="9">MFS transporter, DHA1 family, multidrug resistance protein</fullName>
    </submittedName>
</protein>
<feature type="transmembrane region" description="Helical" evidence="7">
    <location>
        <begin position="43"/>
        <end position="63"/>
    </location>
</feature>
<dbReference type="PRINTS" id="PR01035">
    <property type="entry name" value="TCRTETA"/>
</dbReference>
<accession>A0A1H8XVM8</accession>
<dbReference type="CDD" id="cd17325">
    <property type="entry name" value="MFS_MdtG_SLC18_like"/>
    <property type="match status" value="1"/>
</dbReference>
<dbReference type="Pfam" id="PF07690">
    <property type="entry name" value="MFS_1"/>
    <property type="match status" value="1"/>
</dbReference>
<evidence type="ECO:0000256" key="2">
    <source>
        <dbReference type="ARBA" id="ARBA00007520"/>
    </source>
</evidence>
<dbReference type="PROSITE" id="PS50850">
    <property type="entry name" value="MFS"/>
    <property type="match status" value="1"/>
</dbReference>
<dbReference type="PANTHER" id="PTHR23518:SF2">
    <property type="entry name" value="MAJOR FACILITATOR SUPERFAMILY TRANSPORTER"/>
    <property type="match status" value="1"/>
</dbReference>
<gene>
    <name evidence="9" type="ORF">SAMN04490178_13120</name>
</gene>
<keyword evidence="5 7" id="KW-1133">Transmembrane helix</keyword>
<dbReference type="InterPro" id="IPR036259">
    <property type="entry name" value="MFS_trans_sf"/>
</dbReference>
<feature type="domain" description="Major facilitator superfamily (MFS) profile" evidence="8">
    <location>
        <begin position="9"/>
        <end position="393"/>
    </location>
</feature>
<keyword evidence="3" id="KW-0813">Transport</keyword>
<keyword evidence="4 7" id="KW-0812">Transmembrane</keyword>
<dbReference type="SUPFAM" id="SSF103473">
    <property type="entry name" value="MFS general substrate transporter"/>
    <property type="match status" value="1"/>
</dbReference>
<feature type="transmembrane region" description="Helical" evidence="7">
    <location>
        <begin position="252"/>
        <end position="271"/>
    </location>
</feature>
<evidence type="ECO:0000256" key="3">
    <source>
        <dbReference type="ARBA" id="ARBA00022448"/>
    </source>
</evidence>
<dbReference type="InterPro" id="IPR020846">
    <property type="entry name" value="MFS_dom"/>
</dbReference>
<feature type="transmembrane region" description="Helical" evidence="7">
    <location>
        <begin position="75"/>
        <end position="101"/>
    </location>
</feature>
<dbReference type="GO" id="GO:0005886">
    <property type="term" value="C:plasma membrane"/>
    <property type="evidence" value="ECO:0007669"/>
    <property type="project" value="UniProtKB-SubCell"/>
</dbReference>
<dbReference type="OrthoDB" id="9793283at2"/>
<evidence type="ECO:0000313" key="10">
    <source>
        <dbReference type="Proteomes" id="UP000198847"/>
    </source>
</evidence>
<dbReference type="InterPro" id="IPR005829">
    <property type="entry name" value="Sugar_transporter_CS"/>
</dbReference>
<dbReference type="InterPro" id="IPR001958">
    <property type="entry name" value="Tet-R_TetA/multi-R_MdtG-like"/>
</dbReference>
<feature type="transmembrane region" description="Helical" evidence="7">
    <location>
        <begin position="162"/>
        <end position="182"/>
    </location>
</feature>
<sequence length="394" mass="42062">MKRKNNVAAMGILMLNMFISQLGFGLIIPVLPAYMQSLGASGLALGGLVSAMGITQFLFSPAAGQFSDRYGRKAAIVLGLTVFAIAQGIFCIAHTVTWLFVSRLINGIGISLVNPAVTAYVADITSEAERPGGMGKLSAAMLLGIVIGPGIGGLLADYGLRIPFYAAGGAAILAMVASLVLLREPEHKRTKAAEVRETKTAAGMVTLMLNSFKAPYFSLLFFVYVLTFGLAIVEAIFGLYVNVKYGFTPKDISLLITGGALAGVVVQYAIIDKLLQRFGEISLIRRCLLSASLFLLLMVFSGCFWQMFVVNLFFFSSIATLRPAIHSRLSKLAGQQQGLVFGLNDAYTSLGLITGPILAGILFDIQIDLPLLCGVVIILCGLFLSNTLYLETES</sequence>
<evidence type="ECO:0000313" key="9">
    <source>
        <dbReference type="EMBL" id="SEP43939.1"/>
    </source>
</evidence>
<dbReference type="PANTHER" id="PTHR23518">
    <property type="entry name" value="C-METHYLTRANSFERASE"/>
    <property type="match status" value="1"/>
</dbReference>
<dbReference type="PROSITE" id="PS00216">
    <property type="entry name" value="SUGAR_TRANSPORT_1"/>
    <property type="match status" value="1"/>
</dbReference>
<evidence type="ECO:0000256" key="4">
    <source>
        <dbReference type="ARBA" id="ARBA00022692"/>
    </source>
</evidence>
<keyword evidence="6 7" id="KW-0472">Membrane</keyword>
<comment type="similarity">
    <text evidence="2">Belongs to the major facilitator superfamily. TCR/Tet family.</text>
</comment>
<evidence type="ECO:0000256" key="6">
    <source>
        <dbReference type="ARBA" id="ARBA00023136"/>
    </source>
</evidence>
<keyword evidence="10" id="KW-1185">Reference proteome</keyword>
<evidence type="ECO:0000256" key="5">
    <source>
        <dbReference type="ARBA" id="ARBA00022989"/>
    </source>
</evidence>
<feature type="transmembrane region" description="Helical" evidence="7">
    <location>
        <begin position="137"/>
        <end position="156"/>
    </location>
</feature>
<dbReference type="STRING" id="112903.SAMN04490178_13120"/>
<feature type="transmembrane region" description="Helical" evidence="7">
    <location>
        <begin position="216"/>
        <end position="240"/>
    </location>
</feature>
<feature type="transmembrane region" description="Helical" evidence="7">
    <location>
        <begin position="7"/>
        <end position="31"/>
    </location>
</feature>
<feature type="transmembrane region" description="Helical" evidence="7">
    <location>
        <begin position="283"/>
        <end position="301"/>
    </location>
</feature>
<dbReference type="AlphaFoldDB" id="A0A1H8XVM8"/>
<dbReference type="InterPro" id="IPR011701">
    <property type="entry name" value="MFS"/>
</dbReference>
<name>A0A1H8XVM8_9FIRM</name>
<dbReference type="RefSeq" id="WP_091751254.1">
    <property type="nucleotide sequence ID" value="NZ_FODY01000031.1"/>
</dbReference>
<organism evidence="9 10">
    <name type="scientific">Propionispora vibrioides</name>
    <dbReference type="NCBI Taxonomy" id="112903"/>
    <lineage>
        <taxon>Bacteria</taxon>
        <taxon>Bacillati</taxon>
        <taxon>Bacillota</taxon>
        <taxon>Negativicutes</taxon>
        <taxon>Selenomonadales</taxon>
        <taxon>Sporomusaceae</taxon>
        <taxon>Propionispora</taxon>
    </lineage>
</organism>
<evidence type="ECO:0000259" key="8">
    <source>
        <dbReference type="PROSITE" id="PS50850"/>
    </source>
</evidence>
<feature type="transmembrane region" description="Helical" evidence="7">
    <location>
        <begin position="107"/>
        <end position="125"/>
    </location>
</feature>